<comment type="caution">
    <text evidence="2">The sequence shown here is derived from an EMBL/GenBank/DDBJ whole genome shotgun (WGS) entry which is preliminary data.</text>
</comment>
<evidence type="ECO:0000313" key="3">
    <source>
        <dbReference type="Proteomes" id="UP000235728"/>
    </source>
</evidence>
<feature type="domain" description="N-acetyltransferase" evidence="1">
    <location>
        <begin position="20"/>
        <end position="182"/>
    </location>
</feature>
<dbReference type="AlphaFoldDB" id="A0A2N6NS73"/>
<dbReference type="OMA" id="LMMAIWD"/>
<protein>
    <recommendedName>
        <fullName evidence="1">N-acetyltransferase domain-containing protein</fullName>
    </recommendedName>
</protein>
<dbReference type="Gene3D" id="3.40.630.30">
    <property type="match status" value="1"/>
</dbReference>
<gene>
    <name evidence="2" type="ORF">BM221_004776</name>
</gene>
<reference evidence="2 3" key="1">
    <citation type="journal article" date="2016" name="Appl. Microbiol. Biotechnol.">
        <title>Characterization of T-DNA insertion mutants with decreased virulence in the entomopathogenic fungus Beauveria bassiana JEF-007.</title>
        <authorList>
            <person name="Kim S."/>
            <person name="Lee S.J."/>
            <person name="Nai Y.S."/>
            <person name="Yu J.S."/>
            <person name="Lee M.R."/>
            <person name="Yang Y.T."/>
            <person name="Kim J.S."/>
        </authorList>
    </citation>
    <scope>NUCLEOTIDE SEQUENCE [LARGE SCALE GENOMIC DNA]</scope>
    <source>
        <strain evidence="2 3">JEF-007</strain>
    </source>
</reference>
<dbReference type="PROSITE" id="PS51186">
    <property type="entry name" value="GNAT"/>
    <property type="match status" value="1"/>
</dbReference>
<evidence type="ECO:0000313" key="2">
    <source>
        <dbReference type="EMBL" id="PMB70127.1"/>
    </source>
</evidence>
<dbReference type="InterPro" id="IPR000182">
    <property type="entry name" value="GNAT_dom"/>
</dbReference>
<dbReference type="Pfam" id="PF00583">
    <property type="entry name" value="Acetyltransf_1"/>
    <property type="match status" value="1"/>
</dbReference>
<dbReference type="Proteomes" id="UP000235728">
    <property type="component" value="Unassembled WGS sequence"/>
</dbReference>
<name>A0A2N6NS73_BEABA</name>
<organism evidence="2 3">
    <name type="scientific">Beauveria bassiana</name>
    <name type="common">White muscardine disease fungus</name>
    <name type="synonym">Tritirachium shiotae</name>
    <dbReference type="NCBI Taxonomy" id="176275"/>
    <lineage>
        <taxon>Eukaryota</taxon>
        <taxon>Fungi</taxon>
        <taxon>Dikarya</taxon>
        <taxon>Ascomycota</taxon>
        <taxon>Pezizomycotina</taxon>
        <taxon>Sordariomycetes</taxon>
        <taxon>Hypocreomycetidae</taxon>
        <taxon>Hypocreales</taxon>
        <taxon>Cordycipitaceae</taxon>
        <taxon>Beauveria</taxon>
    </lineage>
</organism>
<dbReference type="GO" id="GO:0016747">
    <property type="term" value="F:acyltransferase activity, transferring groups other than amino-acyl groups"/>
    <property type="evidence" value="ECO:0007669"/>
    <property type="project" value="InterPro"/>
</dbReference>
<sequence length="184" mass="20719">MTTTPSPEQPRPAPTASSPISLREITAQNFRAVIDLDMRDGQRGSVSSNARSLCEAHYSPDAWVRAVYADDAPGTPVGFLMMSIWDPDAWCSIWRFMIDGRYQGLGFGPRAVRLAVEHVRENHPRTRMLRLLSASPEGKAARGGKPPVEARYSPYRFYYKLGFRDVEPIDEYGEIEMGLDLQKQ</sequence>
<dbReference type="CDD" id="cd04301">
    <property type="entry name" value="NAT_SF"/>
    <property type="match status" value="1"/>
</dbReference>
<dbReference type="EMBL" id="MRVG01000004">
    <property type="protein sequence ID" value="PMB70127.1"/>
    <property type="molecule type" value="Genomic_DNA"/>
</dbReference>
<dbReference type="InterPro" id="IPR016181">
    <property type="entry name" value="Acyl_CoA_acyltransferase"/>
</dbReference>
<evidence type="ECO:0000259" key="1">
    <source>
        <dbReference type="PROSITE" id="PS51186"/>
    </source>
</evidence>
<accession>A0A2N6NS73</accession>
<proteinExistence type="predicted"/>
<dbReference type="SUPFAM" id="SSF55729">
    <property type="entry name" value="Acyl-CoA N-acyltransferases (Nat)"/>
    <property type="match status" value="1"/>
</dbReference>